<keyword evidence="3" id="KW-1185">Reference proteome</keyword>
<evidence type="ECO:0000256" key="1">
    <source>
        <dbReference type="SAM" id="MobiDB-lite"/>
    </source>
</evidence>
<feature type="region of interest" description="Disordered" evidence="1">
    <location>
        <begin position="1"/>
        <end position="73"/>
    </location>
</feature>
<dbReference type="EMBL" id="LOPU01000034">
    <property type="protein sequence ID" value="KTG08154.1"/>
    <property type="molecule type" value="Genomic_DNA"/>
</dbReference>
<comment type="caution">
    <text evidence="2">The sequence shown here is derived from an EMBL/GenBank/DDBJ whole genome shotgun (WGS) entry which is preliminary data.</text>
</comment>
<dbReference type="STRING" id="1514971.AUR64_00835"/>
<protein>
    <submittedName>
        <fullName evidence="2">Uncharacterized protein</fullName>
    </submittedName>
</protein>
<gene>
    <name evidence="2" type="ORF">AUR64_00835</name>
</gene>
<dbReference type="AlphaFoldDB" id="A0A0W1R4W3"/>
<accession>A0A0W1R4W3</accession>
<feature type="compositionally biased region" description="Basic and acidic residues" evidence="1">
    <location>
        <begin position="1"/>
        <end position="10"/>
    </location>
</feature>
<sequence length="105" mass="11475">MKKTPGEADTSKNLGGFPNEHDGANFVGTTARGDPIYYNESSKEQYTAEITENTDAPRWTDRRQLGDDEGLGDVLDGFEWDELTDYAKEHLPGMSAGGESQSDGN</sequence>
<name>A0A0W1R4W3_9EURY</name>
<organism evidence="2 3">
    <name type="scientific">Haloprofundus marisrubri</name>
    <dbReference type="NCBI Taxonomy" id="1514971"/>
    <lineage>
        <taxon>Archaea</taxon>
        <taxon>Methanobacteriati</taxon>
        <taxon>Methanobacteriota</taxon>
        <taxon>Stenosarchaea group</taxon>
        <taxon>Halobacteria</taxon>
        <taxon>Halobacteriales</taxon>
        <taxon>Haloferacaceae</taxon>
        <taxon>Haloprofundus</taxon>
    </lineage>
</organism>
<dbReference type="OrthoDB" id="377726at2157"/>
<dbReference type="RefSeq" id="WP_058583235.1">
    <property type="nucleotide sequence ID" value="NZ_LOPU01000034.1"/>
</dbReference>
<proteinExistence type="predicted"/>
<reference evidence="2 3" key="1">
    <citation type="submission" date="2015-12" db="EMBL/GenBank/DDBJ databases">
        <title>Haloprofundus marisrubri gen. nov., sp. nov., an extremely halophilic archaeon isolated from the Discovery deep brine-seawater interface in the Red Sea.</title>
        <authorList>
            <person name="Zhang G."/>
            <person name="Stingl U."/>
            <person name="Rashid M."/>
        </authorList>
    </citation>
    <scope>NUCLEOTIDE SEQUENCE [LARGE SCALE GENOMIC DNA]</scope>
    <source>
        <strain evidence="2 3">SB9</strain>
    </source>
</reference>
<evidence type="ECO:0000313" key="3">
    <source>
        <dbReference type="Proteomes" id="UP000054387"/>
    </source>
</evidence>
<evidence type="ECO:0000313" key="2">
    <source>
        <dbReference type="EMBL" id="KTG08154.1"/>
    </source>
</evidence>
<feature type="compositionally biased region" description="Polar residues" evidence="1">
    <location>
        <begin position="44"/>
        <end position="54"/>
    </location>
</feature>
<dbReference type="Proteomes" id="UP000054387">
    <property type="component" value="Unassembled WGS sequence"/>
</dbReference>